<feature type="domain" description="Leucine-binding protein" evidence="4">
    <location>
        <begin position="45"/>
        <end position="388"/>
    </location>
</feature>
<evidence type="ECO:0000313" key="5">
    <source>
        <dbReference type="EMBL" id="RPA62486.1"/>
    </source>
</evidence>
<dbReference type="InterPro" id="IPR051010">
    <property type="entry name" value="BCAA_transport"/>
</dbReference>
<dbReference type="PANTHER" id="PTHR30483">
    <property type="entry name" value="LEUCINE-SPECIFIC-BINDING PROTEIN"/>
    <property type="match status" value="1"/>
</dbReference>
<comment type="similarity">
    <text evidence="1">Belongs to the leucine-binding protein family.</text>
</comment>
<dbReference type="PANTHER" id="PTHR30483:SF6">
    <property type="entry name" value="PERIPLASMIC BINDING PROTEIN OF ABC TRANSPORTER FOR NATURAL AMINO ACIDS"/>
    <property type="match status" value="1"/>
</dbReference>
<dbReference type="InterPro" id="IPR028082">
    <property type="entry name" value="Peripla_BP_I"/>
</dbReference>
<accession>A0A3N4GPB1</accession>
<proteinExistence type="inferred from homology"/>
<dbReference type="OrthoDB" id="9783240at2"/>
<name>A0A3N4GPB1_9LACT</name>
<keyword evidence="2 3" id="KW-0732">Signal</keyword>
<protein>
    <submittedName>
        <fullName evidence="5">Branched-chain amino acid ABC transporter substrate-binding protein</fullName>
    </submittedName>
</protein>
<feature type="signal peptide" evidence="3">
    <location>
        <begin position="1"/>
        <end position="30"/>
    </location>
</feature>
<dbReference type="InterPro" id="IPR028081">
    <property type="entry name" value="Leu-bd"/>
</dbReference>
<organism evidence="5 6">
    <name type="scientific">Aerococcus agrisoli</name>
    <dbReference type="NCBI Taxonomy" id="2487350"/>
    <lineage>
        <taxon>Bacteria</taxon>
        <taxon>Bacillati</taxon>
        <taxon>Bacillota</taxon>
        <taxon>Bacilli</taxon>
        <taxon>Lactobacillales</taxon>
        <taxon>Aerococcaceae</taxon>
        <taxon>Aerococcus</taxon>
    </lineage>
</organism>
<dbReference type="Pfam" id="PF13458">
    <property type="entry name" value="Peripla_BP_6"/>
    <property type="match status" value="1"/>
</dbReference>
<dbReference type="CDD" id="cd06347">
    <property type="entry name" value="PBP1_ABC_LivK_ligand_binding-like"/>
    <property type="match status" value="1"/>
</dbReference>
<evidence type="ECO:0000256" key="3">
    <source>
        <dbReference type="SAM" id="SignalP"/>
    </source>
</evidence>
<feature type="chain" id="PRO_5038676976" evidence="3">
    <location>
        <begin position="31"/>
        <end position="403"/>
    </location>
</feature>
<evidence type="ECO:0000259" key="4">
    <source>
        <dbReference type="Pfam" id="PF13458"/>
    </source>
</evidence>
<reference evidence="5 6" key="1">
    <citation type="submission" date="2018-11" db="EMBL/GenBank/DDBJ databases">
        <title>Aerococcus sp. SJQ22, whole genome shotgun sequence.</title>
        <authorList>
            <person name="Sun L."/>
            <person name="Gao X."/>
            <person name="Chen W."/>
            <person name="Huang K."/>
        </authorList>
    </citation>
    <scope>NUCLEOTIDE SEQUENCE [LARGE SCALE GENOMIC DNA]</scope>
    <source>
        <strain evidence="5 6">SJQ22</strain>
    </source>
</reference>
<evidence type="ECO:0000313" key="6">
    <source>
        <dbReference type="Proteomes" id="UP000273977"/>
    </source>
</evidence>
<gene>
    <name evidence="5" type="ORF">EF384_02240</name>
</gene>
<dbReference type="SUPFAM" id="SSF53822">
    <property type="entry name" value="Periplasmic binding protein-like I"/>
    <property type="match status" value="1"/>
</dbReference>
<dbReference type="Proteomes" id="UP000273977">
    <property type="component" value="Unassembled WGS sequence"/>
</dbReference>
<dbReference type="AlphaFoldDB" id="A0A3N4GPB1"/>
<evidence type="ECO:0000256" key="2">
    <source>
        <dbReference type="ARBA" id="ARBA00022729"/>
    </source>
</evidence>
<keyword evidence="6" id="KW-1185">Reference proteome</keyword>
<sequence length="403" mass="42632">MAAHTGKITKLMGIGATGLLLAACSGVTSATTTADATNAANSDVVNIGGLWALTGDTSAYGVAQDNAVQLAVEQRNAEGGIDGREVVYCNFDNKGEPAESSVGMSYLVEQVGASVVVGPDTAGNTFAAQPIAESKGVTLVSASTTIDGATINPETDEVYDYFFRTNIDATTQGSAIATFSNQQGYETAAILKDNATDYGQNLATVYHEVFEGDVVIDVSYVSGDADFTSILTNVKAADVDVIFIAGFYQEAGTIIKQAREMGIDTVIVGPNGFANDNLTQLAGEANMDDVYYVANFVFSDDADQDVKDFEQAYTDKFGVKPDMYSALAFDAVNMIMDAIDRADTTDPAAIRDAIEATDAFDGIAYPISFDEDHNIVDAPVFIQEFQDGQMTDNTTIIDTSDFD</sequence>
<dbReference type="EMBL" id="RKMG01000004">
    <property type="protein sequence ID" value="RPA62486.1"/>
    <property type="molecule type" value="Genomic_DNA"/>
</dbReference>
<comment type="caution">
    <text evidence="5">The sequence shown here is derived from an EMBL/GenBank/DDBJ whole genome shotgun (WGS) entry which is preliminary data.</text>
</comment>
<evidence type="ECO:0000256" key="1">
    <source>
        <dbReference type="ARBA" id="ARBA00010062"/>
    </source>
</evidence>
<dbReference type="PROSITE" id="PS51257">
    <property type="entry name" value="PROKAR_LIPOPROTEIN"/>
    <property type="match status" value="1"/>
</dbReference>
<dbReference type="Gene3D" id="3.40.50.2300">
    <property type="match status" value="2"/>
</dbReference>